<dbReference type="Proteomes" id="UP001233999">
    <property type="component" value="Unassembled WGS sequence"/>
</dbReference>
<dbReference type="InterPro" id="IPR011032">
    <property type="entry name" value="GroES-like_sf"/>
</dbReference>
<evidence type="ECO:0000259" key="8">
    <source>
        <dbReference type="Pfam" id="PF16884"/>
    </source>
</evidence>
<reference evidence="9" key="1">
    <citation type="journal article" date="2023" name="IScience">
        <title>Live-bearing cockroach genome reveals convergent evolutionary mechanisms linked to viviparity in insects and beyond.</title>
        <authorList>
            <person name="Fouks B."/>
            <person name="Harrison M.C."/>
            <person name="Mikhailova A.A."/>
            <person name="Marchal E."/>
            <person name="English S."/>
            <person name="Carruthers M."/>
            <person name="Jennings E.C."/>
            <person name="Chiamaka E.L."/>
            <person name="Frigard R.A."/>
            <person name="Pippel M."/>
            <person name="Attardo G.M."/>
            <person name="Benoit J.B."/>
            <person name="Bornberg-Bauer E."/>
            <person name="Tobe S.S."/>
        </authorList>
    </citation>
    <scope>NUCLEOTIDE SEQUENCE</scope>
    <source>
        <strain evidence="9">Stay&amp;Tobe</strain>
    </source>
</reference>
<dbReference type="Gene3D" id="3.40.50.720">
    <property type="entry name" value="NAD(P)-binding Rossmann-like Domain"/>
    <property type="match status" value="1"/>
</dbReference>
<organism evidence="9 10">
    <name type="scientific">Diploptera punctata</name>
    <name type="common">Pacific beetle cockroach</name>
    <dbReference type="NCBI Taxonomy" id="6984"/>
    <lineage>
        <taxon>Eukaryota</taxon>
        <taxon>Metazoa</taxon>
        <taxon>Ecdysozoa</taxon>
        <taxon>Arthropoda</taxon>
        <taxon>Hexapoda</taxon>
        <taxon>Insecta</taxon>
        <taxon>Pterygota</taxon>
        <taxon>Neoptera</taxon>
        <taxon>Polyneoptera</taxon>
        <taxon>Dictyoptera</taxon>
        <taxon>Blattodea</taxon>
        <taxon>Blaberoidea</taxon>
        <taxon>Blaberidae</taxon>
        <taxon>Diplopterinae</taxon>
        <taxon>Diploptera</taxon>
    </lineage>
</organism>
<evidence type="ECO:0000256" key="3">
    <source>
        <dbReference type="ARBA" id="ARBA00023002"/>
    </source>
</evidence>
<comment type="similarity">
    <text evidence="1">Belongs to the NADP-dependent oxidoreductase L4BD family.</text>
</comment>
<evidence type="ECO:0000313" key="10">
    <source>
        <dbReference type="Proteomes" id="UP001233999"/>
    </source>
</evidence>
<dbReference type="SUPFAM" id="SSF50129">
    <property type="entry name" value="GroES-like"/>
    <property type="match status" value="2"/>
</dbReference>
<comment type="catalytic activity">
    <reaction evidence="5">
        <text>13,14-dihydro-15-oxo-prostaglandin F1alpha + NADP(+) = 15-oxoprostaglandin F1alpha + NADPH + H(+)</text>
        <dbReference type="Rhea" id="RHEA:50592"/>
        <dbReference type="ChEBI" id="CHEBI:15378"/>
        <dbReference type="ChEBI" id="CHEBI:57783"/>
        <dbReference type="ChEBI" id="CHEBI:58349"/>
        <dbReference type="ChEBI" id="CHEBI:79072"/>
        <dbReference type="ChEBI" id="CHEBI:133411"/>
    </reaction>
    <physiologicalReaction direction="right-to-left" evidence="5">
        <dbReference type="Rhea" id="RHEA:50594"/>
    </physiologicalReaction>
</comment>
<protein>
    <recommendedName>
        <fullName evidence="4">15-oxoprostaglandin 13-reductase</fullName>
        <ecNumber evidence="2">1.3.1.48</ecNumber>
    </recommendedName>
    <alternativeName>
        <fullName evidence="4">15-oxoprostaglandin 13-reductase</fullName>
    </alternativeName>
</protein>
<dbReference type="Pfam" id="PF16884">
    <property type="entry name" value="ADH_N_2"/>
    <property type="match status" value="1"/>
</dbReference>
<evidence type="ECO:0000256" key="2">
    <source>
        <dbReference type="ARBA" id="ARBA00011981"/>
    </source>
</evidence>
<reference evidence="9" key="2">
    <citation type="submission" date="2023-05" db="EMBL/GenBank/DDBJ databases">
        <authorList>
            <person name="Fouks B."/>
        </authorList>
    </citation>
    <scope>NUCLEOTIDE SEQUENCE</scope>
    <source>
        <strain evidence="9">Stay&amp;Tobe</strain>
        <tissue evidence="9">Testes</tissue>
    </source>
</reference>
<gene>
    <name evidence="9" type="ORF">L9F63_005646</name>
</gene>
<keyword evidence="3" id="KW-0560">Oxidoreductase</keyword>
<evidence type="ECO:0000313" key="9">
    <source>
        <dbReference type="EMBL" id="KAJ9577790.1"/>
    </source>
</evidence>
<comment type="caution">
    <text evidence="9">The sequence shown here is derived from an EMBL/GenBank/DDBJ whole genome shotgun (WGS) entry which is preliminary data.</text>
</comment>
<dbReference type="EC" id="1.3.1.48" evidence="2"/>
<dbReference type="PANTHER" id="PTHR43205:SF7">
    <property type="entry name" value="PROSTAGLANDIN REDUCTASE 1"/>
    <property type="match status" value="1"/>
</dbReference>
<dbReference type="Gene3D" id="3.90.180.10">
    <property type="entry name" value="Medium-chain alcohol dehydrogenases, catalytic domain"/>
    <property type="match status" value="1"/>
</dbReference>
<dbReference type="GO" id="GO:0047522">
    <property type="term" value="F:15-oxoprostaglandin 13-reductase [NAD(P)+] activity"/>
    <property type="evidence" value="ECO:0007669"/>
    <property type="project" value="UniProtKB-EC"/>
</dbReference>
<proteinExistence type="inferred from homology"/>
<dbReference type="InterPro" id="IPR036291">
    <property type="entry name" value="NAD(P)-bd_dom_sf"/>
</dbReference>
<dbReference type="PANTHER" id="PTHR43205">
    <property type="entry name" value="PROSTAGLANDIN REDUCTASE"/>
    <property type="match status" value="1"/>
</dbReference>
<evidence type="ECO:0000256" key="7">
    <source>
        <dbReference type="ARBA" id="ARBA00049070"/>
    </source>
</evidence>
<evidence type="ECO:0000256" key="6">
    <source>
        <dbReference type="ARBA" id="ARBA00048290"/>
    </source>
</evidence>
<evidence type="ECO:0000256" key="5">
    <source>
        <dbReference type="ARBA" id="ARBA00047878"/>
    </source>
</evidence>
<feature type="domain" description="Oxidoreductase N-terminal" evidence="8">
    <location>
        <begin position="5"/>
        <end position="93"/>
    </location>
</feature>
<dbReference type="EMBL" id="JASPKZ010009346">
    <property type="protein sequence ID" value="KAJ9577790.1"/>
    <property type="molecule type" value="Genomic_DNA"/>
</dbReference>
<accession>A0AAD7ZBR8</accession>
<dbReference type="InterPro" id="IPR045010">
    <property type="entry name" value="MDR_fam"/>
</dbReference>
<evidence type="ECO:0000256" key="4">
    <source>
        <dbReference type="ARBA" id="ARBA00033119"/>
    </source>
</evidence>
<dbReference type="SUPFAM" id="SSF51735">
    <property type="entry name" value="NAD(P)-binding Rossmann-fold domains"/>
    <property type="match status" value="1"/>
</dbReference>
<dbReference type="GO" id="GO:0006693">
    <property type="term" value="P:prostaglandin metabolic process"/>
    <property type="evidence" value="ECO:0007669"/>
    <property type="project" value="TreeGrafter"/>
</dbReference>
<name>A0AAD7ZBR8_DIPPU</name>
<dbReference type="InterPro" id="IPR041694">
    <property type="entry name" value="ADH_N_2"/>
</dbReference>
<keyword evidence="10" id="KW-1185">Reference proteome</keyword>
<sequence length="329" mass="36573">MVNAKKYILAKQFDGEPKESDIKLVAEELPPLKDNEILCEAVYWSVDPYMRAYMPRYTAGTPMFGEQVANNVNYVGKYVVANFGWRTHTIANVTDPSLSSFYPFQVLPDLGKFPLSLALGALGMPGNTAYFGLKEICQPKAGEVVVVSGAAGAVGNHVGQIARILGISSSPDSTLYKIFTNSSSVRYFSFAMVSLTHKQQRDNEKDIRLHRSLEVGGTISSTVINHMRDFGRISVCGAISAYNAKKGELNTAPIVQPPIVMKQLKMEGFIVTRWSQRWQEGIKQNLKWIEEGKIKWRETVTEGFENMPKAFFGMLKGENFGKAVIKAKL</sequence>
<comment type="catalytic activity">
    <reaction evidence="6">
        <text>13,14-dihydro-15-oxo-PGF2alpha + NADP(+) = 15-oxoprostaglandin F2alpha + NADPH + H(+)</text>
        <dbReference type="Rhea" id="RHEA:50588"/>
        <dbReference type="ChEBI" id="CHEBI:15378"/>
        <dbReference type="ChEBI" id="CHEBI:57783"/>
        <dbReference type="ChEBI" id="CHEBI:58349"/>
        <dbReference type="ChEBI" id="CHEBI:133374"/>
        <dbReference type="ChEBI" id="CHEBI:133409"/>
    </reaction>
    <physiologicalReaction direction="right-to-left" evidence="6">
        <dbReference type="Rhea" id="RHEA:50590"/>
    </physiologicalReaction>
</comment>
<dbReference type="AlphaFoldDB" id="A0AAD7ZBR8"/>
<evidence type="ECO:0000256" key="1">
    <source>
        <dbReference type="ARBA" id="ARBA00010460"/>
    </source>
</evidence>
<comment type="catalytic activity">
    <reaction evidence="7">
        <text>13,14-dihydro-15-oxo-prostaglandin E1 + NADP(+) = 15-oxoprostaglandin E1 + NADPH + H(+)</text>
        <dbReference type="Rhea" id="RHEA:50584"/>
        <dbReference type="ChEBI" id="CHEBI:15378"/>
        <dbReference type="ChEBI" id="CHEBI:57401"/>
        <dbReference type="ChEBI" id="CHEBI:57783"/>
        <dbReference type="ChEBI" id="CHEBI:58349"/>
        <dbReference type="ChEBI" id="CHEBI:133408"/>
    </reaction>
    <physiologicalReaction direction="right-to-left" evidence="7">
        <dbReference type="Rhea" id="RHEA:50586"/>
    </physiologicalReaction>
</comment>